<evidence type="ECO:0000256" key="4">
    <source>
        <dbReference type="ARBA" id="ARBA00022692"/>
    </source>
</evidence>
<dbReference type="Pfam" id="PF02949">
    <property type="entry name" value="7tm_6"/>
    <property type="match status" value="1"/>
</dbReference>
<keyword evidence="12" id="KW-1185">Reference proteome</keyword>
<sequence length="115" mass="13061">LHQAMMLGSATEEYLVYAKGILVTLLYISVCNYVGQELTDHHNHMFISIYSVQWYVTPLHIQKIILFLLQRGTKNLYLAFGGILVMSIENVTTMVSASISYFTALHSMQQTDVTK</sequence>
<organism evidence="11 12">
    <name type="scientific">Ooceraea biroi</name>
    <name type="common">Clonal raider ant</name>
    <name type="synonym">Cerapachys biroi</name>
    <dbReference type="NCBI Taxonomy" id="2015173"/>
    <lineage>
        <taxon>Eukaryota</taxon>
        <taxon>Metazoa</taxon>
        <taxon>Ecdysozoa</taxon>
        <taxon>Arthropoda</taxon>
        <taxon>Hexapoda</taxon>
        <taxon>Insecta</taxon>
        <taxon>Pterygota</taxon>
        <taxon>Neoptera</taxon>
        <taxon>Endopterygota</taxon>
        <taxon>Hymenoptera</taxon>
        <taxon>Apocrita</taxon>
        <taxon>Aculeata</taxon>
        <taxon>Formicoidea</taxon>
        <taxon>Formicidae</taxon>
        <taxon>Dorylinae</taxon>
        <taxon>Ooceraea</taxon>
    </lineage>
</organism>
<proteinExistence type="predicted"/>
<feature type="transmembrane region" description="Helical" evidence="10">
    <location>
        <begin position="47"/>
        <end position="69"/>
    </location>
</feature>
<keyword evidence="2" id="KW-1003">Cell membrane</keyword>
<evidence type="ECO:0008006" key="13">
    <source>
        <dbReference type="Google" id="ProtNLM"/>
    </source>
</evidence>
<dbReference type="GO" id="GO:0005549">
    <property type="term" value="F:odorant binding"/>
    <property type="evidence" value="ECO:0007669"/>
    <property type="project" value="InterPro"/>
</dbReference>
<evidence type="ECO:0000256" key="10">
    <source>
        <dbReference type="SAM" id="Phobius"/>
    </source>
</evidence>
<keyword evidence="3" id="KW-0716">Sensory transduction</keyword>
<reference evidence="11 12" key="1">
    <citation type="journal article" date="2014" name="Curr. Biol.">
        <title>The genome of the clonal raider ant Cerapachys biroi.</title>
        <authorList>
            <person name="Oxley P.R."/>
            <person name="Ji L."/>
            <person name="Fetter-Pruneda I."/>
            <person name="McKenzie S.K."/>
            <person name="Li C."/>
            <person name="Hu H."/>
            <person name="Zhang G."/>
            <person name="Kronauer D.J."/>
        </authorList>
    </citation>
    <scope>NUCLEOTIDE SEQUENCE [LARGE SCALE GENOMIC DNA]</scope>
</reference>
<keyword evidence="5" id="KW-0552">Olfaction</keyword>
<dbReference type="PANTHER" id="PTHR21137">
    <property type="entry name" value="ODORANT RECEPTOR"/>
    <property type="match status" value="1"/>
</dbReference>
<name>A0A026VSK3_OOCBI</name>
<dbReference type="InterPro" id="IPR004117">
    <property type="entry name" value="7tm6_olfct_rcpt"/>
</dbReference>
<comment type="subcellular location">
    <subcellularLocation>
        <location evidence="1">Cell membrane</location>
        <topology evidence="1">Multi-pass membrane protein</topology>
    </subcellularLocation>
</comment>
<dbReference type="PANTHER" id="PTHR21137:SF35">
    <property type="entry name" value="ODORANT RECEPTOR 19A-RELATED"/>
    <property type="match status" value="1"/>
</dbReference>
<keyword evidence="4 10" id="KW-0812">Transmembrane</keyword>
<evidence type="ECO:0000256" key="7">
    <source>
        <dbReference type="ARBA" id="ARBA00023136"/>
    </source>
</evidence>
<evidence type="ECO:0000256" key="6">
    <source>
        <dbReference type="ARBA" id="ARBA00022989"/>
    </source>
</evidence>
<dbReference type="GO" id="GO:0005886">
    <property type="term" value="C:plasma membrane"/>
    <property type="evidence" value="ECO:0007669"/>
    <property type="project" value="UniProtKB-SubCell"/>
</dbReference>
<keyword evidence="6 10" id="KW-1133">Transmembrane helix</keyword>
<evidence type="ECO:0000256" key="1">
    <source>
        <dbReference type="ARBA" id="ARBA00004651"/>
    </source>
</evidence>
<accession>A0A026VSK3</accession>
<evidence type="ECO:0000256" key="2">
    <source>
        <dbReference type="ARBA" id="ARBA00022475"/>
    </source>
</evidence>
<dbReference type="EMBL" id="KK108340">
    <property type="protein sequence ID" value="EZA46748.1"/>
    <property type="molecule type" value="Genomic_DNA"/>
</dbReference>
<evidence type="ECO:0000256" key="3">
    <source>
        <dbReference type="ARBA" id="ARBA00022606"/>
    </source>
</evidence>
<feature type="transmembrane region" description="Helical" evidence="10">
    <location>
        <begin position="14"/>
        <end position="35"/>
    </location>
</feature>
<dbReference type="GO" id="GO:0007165">
    <property type="term" value="P:signal transduction"/>
    <property type="evidence" value="ECO:0007669"/>
    <property type="project" value="UniProtKB-KW"/>
</dbReference>
<evidence type="ECO:0000313" key="12">
    <source>
        <dbReference type="Proteomes" id="UP000053097"/>
    </source>
</evidence>
<evidence type="ECO:0000256" key="5">
    <source>
        <dbReference type="ARBA" id="ARBA00022725"/>
    </source>
</evidence>
<keyword evidence="9" id="KW-0807">Transducer</keyword>
<keyword evidence="7 10" id="KW-0472">Membrane</keyword>
<dbReference type="GO" id="GO:0004984">
    <property type="term" value="F:olfactory receptor activity"/>
    <property type="evidence" value="ECO:0007669"/>
    <property type="project" value="InterPro"/>
</dbReference>
<evidence type="ECO:0000256" key="9">
    <source>
        <dbReference type="ARBA" id="ARBA00023224"/>
    </source>
</evidence>
<dbReference type="AlphaFoldDB" id="A0A026VSK3"/>
<evidence type="ECO:0000313" key="11">
    <source>
        <dbReference type="EMBL" id="EZA46748.1"/>
    </source>
</evidence>
<dbReference type="Proteomes" id="UP000053097">
    <property type="component" value="Unassembled WGS sequence"/>
</dbReference>
<protein>
    <recommendedName>
        <fullName evidence="13">Odorant receptor</fullName>
    </recommendedName>
</protein>
<gene>
    <name evidence="11" type="ORF">X777_02182</name>
</gene>
<dbReference type="OrthoDB" id="7700178at2759"/>
<evidence type="ECO:0000256" key="8">
    <source>
        <dbReference type="ARBA" id="ARBA00023170"/>
    </source>
</evidence>
<feature type="non-terminal residue" evidence="11">
    <location>
        <position position="1"/>
    </location>
</feature>
<feature type="transmembrane region" description="Helical" evidence="10">
    <location>
        <begin position="76"/>
        <end position="102"/>
    </location>
</feature>
<keyword evidence="8" id="KW-0675">Receptor</keyword>